<dbReference type="Proteomes" id="UP000798662">
    <property type="component" value="Chromosome 2"/>
</dbReference>
<reference evidence="1" key="1">
    <citation type="submission" date="2019-11" db="EMBL/GenBank/DDBJ databases">
        <title>Nori genome reveals adaptations in red seaweeds to the harsh intertidal environment.</title>
        <authorList>
            <person name="Wang D."/>
            <person name="Mao Y."/>
        </authorList>
    </citation>
    <scope>NUCLEOTIDE SEQUENCE</scope>
    <source>
        <tissue evidence="1">Gametophyte</tissue>
    </source>
</reference>
<evidence type="ECO:0000313" key="1">
    <source>
        <dbReference type="EMBL" id="KAK1865089.1"/>
    </source>
</evidence>
<accession>A0ACC3C559</accession>
<keyword evidence="2" id="KW-1185">Reference proteome</keyword>
<sequence>MVDPVGGGEGAGGLPAARREGGGASRADGEASLGAQVADAVAPVLKSPSAAGTSDPSLVAAGDGTSAAVTDSLSGAPDVGVPSAEVPPSSAKGALSPTARWAASLGDTPPTGFGDLFSDAPPPPSGNSAAWSAARRATARSRTSFLFVEVGDAVPRGGVRAVWVRDGAGRGEVIRNATPREQELEAGVHMRGLVTVADAAPGVDISLFLSDPSGKVIIHKRAVSEHAFAFHTPPNPPTTRGAPPPAPLLYKLCLRASRINLRGRSLQPPALARGESAVRTTARRVRVELKRGGPRPSPPPGLLIDAHAAAVAATLADLNASVDALVAGVSDLRARAELVERSPHR</sequence>
<protein>
    <submittedName>
        <fullName evidence="1">Uncharacterized protein</fullName>
    </submittedName>
</protein>
<gene>
    <name evidence="1" type="ORF">I4F81_007624</name>
</gene>
<dbReference type="EMBL" id="CM020619">
    <property type="protein sequence ID" value="KAK1865089.1"/>
    <property type="molecule type" value="Genomic_DNA"/>
</dbReference>
<evidence type="ECO:0000313" key="2">
    <source>
        <dbReference type="Proteomes" id="UP000798662"/>
    </source>
</evidence>
<name>A0ACC3C559_PYRYE</name>
<organism evidence="1 2">
    <name type="scientific">Pyropia yezoensis</name>
    <name type="common">Susabi-nori</name>
    <name type="synonym">Porphyra yezoensis</name>
    <dbReference type="NCBI Taxonomy" id="2788"/>
    <lineage>
        <taxon>Eukaryota</taxon>
        <taxon>Rhodophyta</taxon>
        <taxon>Bangiophyceae</taxon>
        <taxon>Bangiales</taxon>
        <taxon>Bangiaceae</taxon>
        <taxon>Pyropia</taxon>
    </lineage>
</organism>
<proteinExistence type="predicted"/>
<comment type="caution">
    <text evidence="1">The sequence shown here is derived from an EMBL/GenBank/DDBJ whole genome shotgun (WGS) entry which is preliminary data.</text>
</comment>